<dbReference type="Proteomes" id="UP001317779">
    <property type="component" value="Chromosome"/>
</dbReference>
<protein>
    <recommendedName>
        <fullName evidence="1">Pvc16 N-terminal domain-containing protein</fullName>
    </recommendedName>
</protein>
<name>A0ABM8E0T7_9MICO</name>
<dbReference type="InterPro" id="IPR013784">
    <property type="entry name" value="Carb-bd-like_fold"/>
</dbReference>
<dbReference type="SUPFAM" id="SSF49452">
    <property type="entry name" value="Starch-binding domain-like"/>
    <property type="match status" value="1"/>
</dbReference>
<gene>
    <name evidence="2" type="ORF">Microterr_22140</name>
</gene>
<reference evidence="2 3" key="1">
    <citation type="submission" date="2022-12" db="EMBL/GenBank/DDBJ databases">
        <title>Microbacterium terricola strain KV-448 chromosome, complete genome.</title>
        <authorList>
            <person name="Oshima T."/>
            <person name="Moriya T."/>
            <person name="Bessho Y."/>
        </authorList>
    </citation>
    <scope>NUCLEOTIDE SEQUENCE [LARGE SCALE GENOMIC DNA]</scope>
    <source>
        <strain evidence="2 3">KV-448</strain>
    </source>
</reference>
<evidence type="ECO:0000259" key="1">
    <source>
        <dbReference type="Pfam" id="PF14065"/>
    </source>
</evidence>
<evidence type="ECO:0000313" key="3">
    <source>
        <dbReference type="Proteomes" id="UP001317779"/>
    </source>
</evidence>
<proteinExistence type="predicted"/>
<organism evidence="2 3">
    <name type="scientific">Microbacterium terricola</name>
    <dbReference type="NCBI Taxonomy" id="344163"/>
    <lineage>
        <taxon>Bacteria</taxon>
        <taxon>Bacillati</taxon>
        <taxon>Actinomycetota</taxon>
        <taxon>Actinomycetes</taxon>
        <taxon>Micrococcales</taxon>
        <taxon>Microbacteriaceae</taxon>
        <taxon>Microbacterium</taxon>
    </lineage>
</organism>
<sequence>MIPAVDSMLRTVLERAAGTPPTLIGFQPPDGSWAQRVKNFRVNGDPITCLNAYLTDIRENRRLRTNAVAHERALGVTTEIHAPLRVDLHYLISAWYPSPDSDSVPATPLEHELLSRVIARIAQTRFNSDELLTAAQAAVIPDAMRSVDLPLTLLPVEGFPHLGEFWSAMGGQTPSWRPSCYVIVTMPVAPEPTVVTGIVETVFADLLLGVGADAVALPSERIHAFGGTVSSGTAAVPGATVRVIGAVGTATDGLDVELTADAAGRFAVSGLPAGEYTLRVAHPSHPTPPPVAVVLPLAGGHIDLDL</sequence>
<dbReference type="Pfam" id="PF14065">
    <property type="entry name" value="Pvc16_N"/>
    <property type="match status" value="1"/>
</dbReference>
<dbReference type="Gene3D" id="2.60.40.1120">
    <property type="entry name" value="Carboxypeptidase-like, regulatory domain"/>
    <property type="match status" value="1"/>
</dbReference>
<dbReference type="InterPro" id="IPR025351">
    <property type="entry name" value="Pvc16_N"/>
</dbReference>
<accession>A0ABM8E0T7</accession>
<dbReference type="RefSeq" id="WP_263797856.1">
    <property type="nucleotide sequence ID" value="NZ_AP027141.1"/>
</dbReference>
<keyword evidence="3" id="KW-1185">Reference proteome</keyword>
<evidence type="ECO:0000313" key="2">
    <source>
        <dbReference type="EMBL" id="BDV31554.1"/>
    </source>
</evidence>
<feature type="domain" description="Pvc16 N-terminal" evidence="1">
    <location>
        <begin position="4"/>
        <end position="192"/>
    </location>
</feature>
<dbReference type="EMBL" id="AP027141">
    <property type="protein sequence ID" value="BDV31554.1"/>
    <property type="molecule type" value="Genomic_DNA"/>
</dbReference>
<dbReference type="Pfam" id="PF13620">
    <property type="entry name" value="CarboxypepD_reg"/>
    <property type="match status" value="1"/>
</dbReference>